<proteinExistence type="predicted"/>
<accession>A0A921LEG7</accession>
<sequence>MRKKIIGLVLLICVMAAVGGIYLLTGGSGDGEKKETGKTQPRTAVSGYVGGEKIGFLEDEEVLSILGEKYGLEVDYSKAGSLDMMTVDLEGRNYLFPSSSIALEYYEELHGSPAQSEILLNTPIVLYTHKMVLDAFDSQGLIAKDGDVNYIDMAKLVELIQNDTAWADIGVPELYGTVSVDTTDPARSNSGNMFAALLADVLNGGQTLTPEKVDEILPQLQAIFGKLGYMETSSSDLFSQFLRMGVGATPIAAGYESQIIEYAMLHPDEYEAVRDDIVVLYPAPTVWSAHVLIALDDAGKTLIRGLQDEGVQKLAWEKHGFRTGNYEISDKELGVTGIADNITQVAQVPSYDVMRRIIDGLR</sequence>
<reference evidence="1" key="1">
    <citation type="journal article" date="2021" name="PeerJ">
        <title>Extensive microbial diversity within the chicken gut microbiome revealed by metagenomics and culture.</title>
        <authorList>
            <person name="Gilroy R."/>
            <person name="Ravi A."/>
            <person name="Getino M."/>
            <person name="Pursley I."/>
            <person name="Horton D.L."/>
            <person name="Alikhan N.F."/>
            <person name="Baker D."/>
            <person name="Gharbi K."/>
            <person name="Hall N."/>
            <person name="Watson M."/>
            <person name="Adriaenssens E.M."/>
            <person name="Foster-Nyarko E."/>
            <person name="Jarju S."/>
            <person name="Secka A."/>
            <person name="Antonio M."/>
            <person name="Oren A."/>
            <person name="Chaudhuri R.R."/>
            <person name="La Ragione R."/>
            <person name="Hildebrand F."/>
            <person name="Pallen M.J."/>
        </authorList>
    </citation>
    <scope>NUCLEOTIDE SEQUENCE</scope>
    <source>
        <strain evidence="1">ChiSjej5B23-16112</strain>
    </source>
</reference>
<dbReference type="EMBL" id="DYVY01000117">
    <property type="protein sequence ID" value="HJF94599.1"/>
    <property type="molecule type" value="Genomic_DNA"/>
</dbReference>
<dbReference type="Proteomes" id="UP000769156">
    <property type="component" value="Unassembled WGS sequence"/>
</dbReference>
<name>A0A921LEG7_9FIRM</name>
<dbReference type="AlphaFoldDB" id="A0A921LEG7"/>
<evidence type="ECO:0000313" key="1">
    <source>
        <dbReference type="EMBL" id="HJF94599.1"/>
    </source>
</evidence>
<organism evidence="1 2">
    <name type="scientific">Lachnoclostridium phocaeense</name>
    <dbReference type="NCBI Taxonomy" id="1871021"/>
    <lineage>
        <taxon>Bacteria</taxon>
        <taxon>Bacillati</taxon>
        <taxon>Bacillota</taxon>
        <taxon>Clostridia</taxon>
        <taxon>Lachnospirales</taxon>
        <taxon>Lachnospiraceae</taxon>
    </lineage>
</organism>
<evidence type="ECO:0000313" key="2">
    <source>
        <dbReference type="Proteomes" id="UP000769156"/>
    </source>
</evidence>
<comment type="caution">
    <text evidence="1">The sequence shown here is derived from an EMBL/GenBank/DDBJ whole genome shotgun (WGS) entry which is preliminary data.</text>
</comment>
<reference evidence="1" key="2">
    <citation type="submission" date="2021-09" db="EMBL/GenBank/DDBJ databases">
        <authorList>
            <person name="Gilroy R."/>
        </authorList>
    </citation>
    <scope>NUCLEOTIDE SEQUENCE</scope>
    <source>
        <strain evidence="1">ChiSjej5B23-16112</strain>
    </source>
</reference>
<protein>
    <submittedName>
        <fullName evidence="1">Substrate-binding domain-containing protein</fullName>
    </submittedName>
</protein>
<gene>
    <name evidence="1" type="ORF">K8V82_07385</name>
</gene>